<dbReference type="Gene3D" id="1.10.630.10">
    <property type="entry name" value="Cytochrome P450"/>
    <property type="match status" value="1"/>
</dbReference>
<protein>
    <submittedName>
        <fullName evidence="6">Putative benzoate 4-monooxygenase cytochrome P450</fullName>
    </submittedName>
</protein>
<sequence length="539" mass="60748">MLDLLSLRSTIGIVMLLSFVFSANVFYNLFFHPLAKVPGPVLGRMSGIPSWYYACRGDRHLWLMKQFEIYGNRIRPEPNTVVFRDWEAHVDIYSMKSNVRRSHFYSALNRDAHQSTTLTTIDVGEHARRRKRLSLCFTERSIRASSSFVIKHVNRWIQLITEEIDVGSGWSPSIDFSRSINGLIFDIMGDLCFGTSFNIKEPGEDFLKSTPHNIASYMKFHYSMCRFPLLKILLWLKPHGLDRVIDFLTPTAARKYNQFVADSVTDRISLQAEQAEKAEAEKRQDMFHFLAEARDPGTGAPAYNEAELRGEANLLIIAASDTTSISLSGIMFYLTNDPPRCQRLAQEIRTTFSSADEIVPGPKLMGCTYLRACIDEGMRLCPSGPSELPREVLPGGLWVKGEFYPAGTVVGTSPWANSRNRDVYGDPEAFRPERWIPRDDDCSDGAAPEALKRAKAGFYPFLSGPGNCIGQNLAMVKMLVTIARMLHQLDVRRAPGSTLGGGRPGLGWGQDDPNQFQLEDAYLSLRRGPEVQFRKRQVN</sequence>
<dbReference type="PRINTS" id="PR00385">
    <property type="entry name" value="P450"/>
</dbReference>
<evidence type="ECO:0000256" key="2">
    <source>
        <dbReference type="ARBA" id="ARBA00022723"/>
    </source>
</evidence>
<keyword evidence="6" id="KW-0503">Monooxygenase</keyword>
<dbReference type="GO" id="GO:0004497">
    <property type="term" value="F:monooxygenase activity"/>
    <property type="evidence" value="ECO:0007669"/>
    <property type="project" value="UniProtKB-KW"/>
</dbReference>
<dbReference type="InterPro" id="IPR002401">
    <property type="entry name" value="Cyt_P450_E_grp-I"/>
</dbReference>
<dbReference type="AlphaFoldDB" id="A0A1S7UJ92"/>
<evidence type="ECO:0000256" key="5">
    <source>
        <dbReference type="SAM" id="Phobius"/>
    </source>
</evidence>
<dbReference type="OMA" id="WIARNHE"/>
<dbReference type="OrthoDB" id="1470350at2759"/>
<accession>A0A1S7UJ92</accession>
<evidence type="ECO:0000256" key="1">
    <source>
        <dbReference type="ARBA" id="ARBA00022617"/>
    </source>
</evidence>
<dbReference type="PANTHER" id="PTHR24305">
    <property type="entry name" value="CYTOCHROME P450"/>
    <property type="match status" value="1"/>
</dbReference>
<evidence type="ECO:0000313" key="6">
    <source>
        <dbReference type="EMBL" id="GAP83073.2"/>
    </source>
</evidence>
<dbReference type="GO" id="GO:0016705">
    <property type="term" value="F:oxidoreductase activity, acting on paired donors, with incorporation or reduction of molecular oxygen"/>
    <property type="evidence" value="ECO:0007669"/>
    <property type="project" value="InterPro"/>
</dbReference>
<dbReference type="PANTHER" id="PTHR24305:SF226">
    <property type="entry name" value="CYTOCHROME P450 MONOOXYGENASE"/>
    <property type="match status" value="1"/>
</dbReference>
<gene>
    <name evidence="6" type="ORF">SAMD00023353_0400690</name>
</gene>
<dbReference type="Proteomes" id="UP000054516">
    <property type="component" value="Unassembled WGS sequence"/>
</dbReference>
<organism evidence="6">
    <name type="scientific">Rosellinia necatrix</name>
    <name type="common">White root-rot fungus</name>
    <dbReference type="NCBI Taxonomy" id="77044"/>
    <lineage>
        <taxon>Eukaryota</taxon>
        <taxon>Fungi</taxon>
        <taxon>Dikarya</taxon>
        <taxon>Ascomycota</taxon>
        <taxon>Pezizomycotina</taxon>
        <taxon>Sordariomycetes</taxon>
        <taxon>Xylariomycetidae</taxon>
        <taxon>Xylariales</taxon>
        <taxon>Xylariaceae</taxon>
        <taxon>Rosellinia</taxon>
    </lineage>
</organism>
<dbReference type="Pfam" id="PF00067">
    <property type="entry name" value="p450"/>
    <property type="match status" value="1"/>
</dbReference>
<keyword evidence="5" id="KW-1133">Transmembrane helix</keyword>
<dbReference type="SUPFAM" id="SSF48264">
    <property type="entry name" value="Cytochrome P450"/>
    <property type="match status" value="1"/>
</dbReference>
<evidence type="ECO:0000256" key="4">
    <source>
        <dbReference type="PIRSR" id="PIRSR602401-1"/>
    </source>
</evidence>
<name>A0A1S7UJ92_ROSNE</name>
<evidence type="ECO:0000313" key="7">
    <source>
        <dbReference type="Proteomes" id="UP000054516"/>
    </source>
</evidence>
<reference evidence="6" key="1">
    <citation type="submission" date="2016-03" db="EMBL/GenBank/DDBJ databases">
        <title>Draft genome sequence of Rosellinia necatrix.</title>
        <authorList>
            <person name="Kanematsu S."/>
        </authorList>
    </citation>
    <scope>NUCLEOTIDE SEQUENCE [LARGE SCALE GENOMIC DNA]</scope>
    <source>
        <strain evidence="6">W97</strain>
    </source>
</reference>
<dbReference type="InterPro" id="IPR050121">
    <property type="entry name" value="Cytochrome_P450_monoxygenase"/>
</dbReference>
<evidence type="ECO:0000256" key="3">
    <source>
        <dbReference type="ARBA" id="ARBA00023004"/>
    </source>
</evidence>
<keyword evidence="5" id="KW-0812">Transmembrane</keyword>
<dbReference type="InterPro" id="IPR036396">
    <property type="entry name" value="Cyt_P450_sf"/>
</dbReference>
<dbReference type="GO" id="GO:0020037">
    <property type="term" value="F:heme binding"/>
    <property type="evidence" value="ECO:0007669"/>
    <property type="project" value="InterPro"/>
</dbReference>
<dbReference type="CDD" id="cd11061">
    <property type="entry name" value="CYP67-like"/>
    <property type="match status" value="1"/>
</dbReference>
<dbReference type="EMBL" id="DF977449">
    <property type="protein sequence ID" value="GAP83073.2"/>
    <property type="molecule type" value="Genomic_DNA"/>
</dbReference>
<proteinExistence type="predicted"/>
<dbReference type="InterPro" id="IPR001128">
    <property type="entry name" value="Cyt_P450"/>
</dbReference>
<dbReference type="PRINTS" id="PR00463">
    <property type="entry name" value="EP450I"/>
</dbReference>
<feature type="transmembrane region" description="Helical" evidence="5">
    <location>
        <begin position="12"/>
        <end position="31"/>
    </location>
</feature>
<dbReference type="GO" id="GO:0005506">
    <property type="term" value="F:iron ion binding"/>
    <property type="evidence" value="ECO:0007669"/>
    <property type="project" value="InterPro"/>
</dbReference>
<keyword evidence="3 4" id="KW-0408">Iron</keyword>
<keyword evidence="6" id="KW-0560">Oxidoreductase</keyword>
<dbReference type="STRING" id="77044.A0A1S7UJ92"/>
<keyword evidence="2 4" id="KW-0479">Metal-binding</keyword>
<keyword evidence="5" id="KW-0472">Membrane</keyword>
<keyword evidence="1 4" id="KW-0349">Heme</keyword>
<keyword evidence="7" id="KW-1185">Reference proteome</keyword>
<feature type="binding site" description="axial binding residue" evidence="4">
    <location>
        <position position="468"/>
    </location>
    <ligand>
        <name>heme</name>
        <dbReference type="ChEBI" id="CHEBI:30413"/>
    </ligand>
    <ligandPart>
        <name>Fe</name>
        <dbReference type="ChEBI" id="CHEBI:18248"/>
    </ligandPart>
</feature>
<comment type="cofactor">
    <cofactor evidence="4">
        <name>heme</name>
        <dbReference type="ChEBI" id="CHEBI:30413"/>
    </cofactor>
</comment>